<comment type="similarity">
    <text evidence="9">Belongs to the carbohydrate esterase 1 (CE1) family.</text>
</comment>
<feature type="signal peptide" evidence="9">
    <location>
        <begin position="1"/>
        <end position="21"/>
    </location>
</feature>
<organism evidence="13">
    <name type="scientific">Schizophyllum commune (strain H4-8 / FGSC 9210)</name>
    <name type="common">Split gill fungus</name>
    <dbReference type="NCBI Taxonomy" id="578458"/>
    <lineage>
        <taxon>Eukaryota</taxon>
        <taxon>Fungi</taxon>
        <taxon>Dikarya</taxon>
        <taxon>Basidiomycota</taxon>
        <taxon>Agaricomycotina</taxon>
        <taxon>Agaricomycetes</taxon>
        <taxon>Agaricomycetidae</taxon>
        <taxon>Agaricales</taxon>
        <taxon>Schizophyllaceae</taxon>
        <taxon>Schizophyllum</taxon>
    </lineage>
</organism>
<protein>
    <recommendedName>
        <fullName evidence="9">Carboxylic ester hydrolase</fullName>
        <ecNumber evidence="9">3.1.1.-</ecNumber>
    </recommendedName>
</protein>
<dbReference type="Pfam" id="PF10503">
    <property type="entry name" value="Esterase_PHB"/>
    <property type="match status" value="1"/>
</dbReference>
<keyword evidence="4 9" id="KW-0732">Signal</keyword>
<dbReference type="GO" id="GO:0005576">
    <property type="term" value="C:extracellular region"/>
    <property type="evidence" value="ECO:0007669"/>
    <property type="project" value="UniProtKB-SubCell"/>
</dbReference>
<dbReference type="PANTHER" id="PTHR43037:SF3">
    <property type="entry name" value="FERULOYL ESTERASE B"/>
    <property type="match status" value="1"/>
</dbReference>
<feature type="region of interest" description="Disordered" evidence="10">
    <location>
        <begin position="302"/>
        <end position="331"/>
    </location>
</feature>
<feature type="chain" id="PRO_5029032015" description="Carboxylic ester hydrolase" evidence="9">
    <location>
        <begin position="22"/>
        <end position="367"/>
    </location>
</feature>
<reference evidence="12 13" key="1">
    <citation type="journal article" date="2010" name="Nat. Biotechnol.">
        <title>Genome sequence of the model mushroom Schizophyllum commune.</title>
        <authorList>
            <person name="Ohm R.A."/>
            <person name="de Jong J.F."/>
            <person name="Lugones L.G."/>
            <person name="Aerts A."/>
            <person name="Kothe E."/>
            <person name="Stajich J.E."/>
            <person name="de Vries R.P."/>
            <person name="Record E."/>
            <person name="Levasseur A."/>
            <person name="Baker S.E."/>
            <person name="Bartholomew K.A."/>
            <person name="Coutinho P.M."/>
            <person name="Erdmann S."/>
            <person name="Fowler T.J."/>
            <person name="Gathman A.C."/>
            <person name="Lombard V."/>
            <person name="Henrissat B."/>
            <person name="Knabe N."/>
            <person name="Kuees U."/>
            <person name="Lilly W.W."/>
            <person name="Lindquist E."/>
            <person name="Lucas S."/>
            <person name="Magnuson J.K."/>
            <person name="Piumi F."/>
            <person name="Raudaskoski M."/>
            <person name="Salamov A."/>
            <person name="Schmutz J."/>
            <person name="Schwarze F.W.M.R."/>
            <person name="vanKuyk P.A."/>
            <person name="Horton J.S."/>
            <person name="Grigoriev I.V."/>
            <person name="Woesten H.A.B."/>
        </authorList>
    </citation>
    <scope>NUCLEOTIDE SEQUENCE [LARGE SCALE GENOMIC DNA]</scope>
    <source>
        <strain evidence="13">H4-8 / FGSC 9210</strain>
    </source>
</reference>
<dbReference type="AlphaFoldDB" id="D8QDE5"/>
<keyword evidence="2 9" id="KW-0719">Serine esterase</keyword>
<accession>D8QDE5</accession>
<dbReference type="HOGENOM" id="CLU_027551_1_1_1"/>
<evidence type="ECO:0000256" key="9">
    <source>
        <dbReference type="RuleBase" id="RU367147"/>
    </source>
</evidence>
<dbReference type="Proteomes" id="UP000007431">
    <property type="component" value="Unassembled WGS sequence"/>
</dbReference>
<evidence type="ECO:0000256" key="8">
    <source>
        <dbReference type="ARBA" id="ARBA00023326"/>
    </source>
</evidence>
<dbReference type="PANTHER" id="PTHR43037">
    <property type="entry name" value="UNNAMED PRODUCT-RELATED"/>
    <property type="match status" value="1"/>
</dbReference>
<dbReference type="SUPFAM" id="SSF53474">
    <property type="entry name" value="alpha/beta-Hydrolases"/>
    <property type="match status" value="2"/>
</dbReference>
<keyword evidence="8 9" id="KW-0624">Polysaccharide degradation</keyword>
<dbReference type="OrthoDB" id="2425929at2759"/>
<name>D8QDE5_SCHCM</name>
<comment type="subcellular location">
    <subcellularLocation>
        <location evidence="1 9">Secreted</location>
    </subcellularLocation>
</comment>
<dbReference type="InterPro" id="IPR000254">
    <property type="entry name" value="CBD"/>
</dbReference>
<sequence length="367" mass="37681">MAIRTFAFASLLLLWSGLVAGLTSTLQQVTNFGTNPTNVGMYVYKPTTVSSSPALIVAIHYCTGTAQAYFNGSPYAQLADQYGFIVIYPSSPNSGTCWDVSSKKSLTHDGGGDSTGIASMVAYAKTQYGVNPDQVFVTGSSSGGMMTNVLAATYPDVFKAGIVYSGVGAGCFVSASGGVDAWNSTCSSGQSTASAAQWAAVVHDMYPGYTGAYPRMQEYHGTADSTLNYANLAEEVKQWAGVHGYDASAPTQVLQNTPLSGYTKSIYGPNLQGISAAGVGHTVPIQGTEDLKWFGIIGGSGTTAPSGPTTTAPGSTTTAPASTTSSAAGATQTRWGQCGGTGYNGPTTCASGLTCVAVSPPYYYQCQ</sequence>
<dbReference type="KEGG" id="scm:SCHCO_02637585"/>
<dbReference type="InterPro" id="IPR050955">
    <property type="entry name" value="Plant_Biomass_Hydrol_Est"/>
</dbReference>
<evidence type="ECO:0000256" key="2">
    <source>
        <dbReference type="ARBA" id="ARBA00022487"/>
    </source>
</evidence>
<dbReference type="GO" id="GO:0030248">
    <property type="term" value="F:cellulose binding"/>
    <property type="evidence" value="ECO:0007669"/>
    <property type="project" value="InterPro"/>
</dbReference>
<dbReference type="InParanoid" id="D8QDE5"/>
<evidence type="ECO:0000256" key="7">
    <source>
        <dbReference type="ARBA" id="ARBA00023277"/>
    </source>
</evidence>
<dbReference type="GeneID" id="9590906"/>
<comment type="function">
    <text evidence="9">Esterase involved in the hydrolysis of xylan, a major structural heterogeneous polysaccharide found in plant biomass representing the second most abundant polysaccharide in the biosphere, after cellulose.</text>
</comment>
<dbReference type="VEuPathDB" id="FungiDB:SCHCODRAFT_02637585"/>
<keyword evidence="6" id="KW-0325">Glycoprotein</keyword>
<dbReference type="GO" id="GO:0052689">
    <property type="term" value="F:carboxylic ester hydrolase activity"/>
    <property type="evidence" value="ECO:0007669"/>
    <property type="project" value="UniProtKB-KW"/>
</dbReference>
<feature type="domain" description="CBM1" evidence="11">
    <location>
        <begin position="330"/>
        <end position="367"/>
    </location>
</feature>
<dbReference type="OMA" id="WHGTNDT"/>
<dbReference type="PROSITE" id="PS51164">
    <property type="entry name" value="CBM1_2"/>
    <property type="match status" value="1"/>
</dbReference>
<dbReference type="NCBIfam" id="TIGR01840">
    <property type="entry name" value="esterase_phb"/>
    <property type="match status" value="1"/>
</dbReference>
<dbReference type="InterPro" id="IPR029058">
    <property type="entry name" value="AB_hydrolase_fold"/>
</dbReference>
<keyword evidence="13" id="KW-1185">Reference proteome</keyword>
<dbReference type="eggNOG" id="ENOG502QTDU">
    <property type="taxonomic scope" value="Eukaryota"/>
</dbReference>
<dbReference type="RefSeq" id="XP_003028879.1">
    <property type="nucleotide sequence ID" value="XM_003028833.1"/>
</dbReference>
<dbReference type="Pfam" id="PF00734">
    <property type="entry name" value="CBM_1"/>
    <property type="match status" value="1"/>
</dbReference>
<dbReference type="InterPro" id="IPR010126">
    <property type="entry name" value="Esterase_phb"/>
</dbReference>
<dbReference type="EC" id="3.1.1.-" evidence="9"/>
<keyword evidence="7 9" id="KW-0119">Carbohydrate metabolism</keyword>
<evidence type="ECO:0000313" key="13">
    <source>
        <dbReference type="Proteomes" id="UP000007431"/>
    </source>
</evidence>
<keyword evidence="5 9" id="KW-0378">Hydrolase</keyword>
<dbReference type="GO" id="GO:0045493">
    <property type="term" value="P:xylan catabolic process"/>
    <property type="evidence" value="ECO:0007669"/>
    <property type="project" value="UniProtKB-UniRule"/>
</dbReference>
<dbReference type="SMART" id="SM00236">
    <property type="entry name" value="fCBD"/>
    <property type="match status" value="1"/>
</dbReference>
<evidence type="ECO:0000256" key="6">
    <source>
        <dbReference type="ARBA" id="ARBA00023180"/>
    </source>
</evidence>
<dbReference type="EMBL" id="GL377310">
    <property type="protein sequence ID" value="EFI93976.1"/>
    <property type="molecule type" value="Genomic_DNA"/>
</dbReference>
<evidence type="ECO:0000256" key="1">
    <source>
        <dbReference type="ARBA" id="ARBA00004613"/>
    </source>
</evidence>
<evidence type="ECO:0000256" key="10">
    <source>
        <dbReference type="SAM" id="MobiDB-lite"/>
    </source>
</evidence>
<gene>
    <name evidence="12" type="ORF">SCHCODRAFT_236921</name>
</gene>
<dbReference type="STRING" id="578458.D8QDE5"/>
<evidence type="ECO:0000256" key="5">
    <source>
        <dbReference type="ARBA" id="ARBA00022801"/>
    </source>
</evidence>
<dbReference type="Gene3D" id="3.40.50.1820">
    <property type="entry name" value="alpha/beta hydrolase"/>
    <property type="match status" value="1"/>
</dbReference>
<evidence type="ECO:0000256" key="3">
    <source>
        <dbReference type="ARBA" id="ARBA00022525"/>
    </source>
</evidence>
<keyword evidence="3 9" id="KW-0964">Secreted</keyword>
<evidence type="ECO:0000256" key="4">
    <source>
        <dbReference type="ARBA" id="ARBA00022729"/>
    </source>
</evidence>
<evidence type="ECO:0000259" key="11">
    <source>
        <dbReference type="PROSITE" id="PS51164"/>
    </source>
</evidence>
<proteinExistence type="inferred from homology"/>
<evidence type="ECO:0000313" key="12">
    <source>
        <dbReference type="EMBL" id="EFI93976.1"/>
    </source>
</evidence>